<dbReference type="Proteomes" id="UP000009022">
    <property type="component" value="Unassembled WGS sequence"/>
</dbReference>
<proteinExistence type="predicted"/>
<keyword evidence="4" id="KW-1185">Reference proteome</keyword>
<organism evidence="3 4">
    <name type="scientific">Trichoplax adhaerens</name>
    <name type="common">Trichoplax reptans</name>
    <dbReference type="NCBI Taxonomy" id="10228"/>
    <lineage>
        <taxon>Eukaryota</taxon>
        <taxon>Metazoa</taxon>
        <taxon>Placozoa</taxon>
        <taxon>Uniplacotomia</taxon>
        <taxon>Trichoplacea</taxon>
        <taxon>Trichoplacidae</taxon>
        <taxon>Trichoplax</taxon>
    </lineage>
</organism>
<accession>B3RXU5</accession>
<sequence>MQIISTIIVCAFIFGSVSTRKLEHKLSKRSGYSNVAGIFPGGYGGPGYGKCITKVVATTTLPPSTQLTTVIVPTVSTVTDIRRITKTQREIFTMTNIVTDTETEFLTETATQTSTIEATVPVTLTEVATKTKFISVPIYRNYHRPQAVYGYAYLTQTLIKTKLVPTTSTATQVLTSVITSRDISTIMLTDTLTQTQTETETELQTETETETDTVTATETMLLTQTETDTSTETETETETETQVETSISTTTRQIPTVVPTTVVVTAYRYHTVTVGSHKGYGHGYGSGFTGY</sequence>
<evidence type="ECO:0000313" key="4">
    <source>
        <dbReference type="Proteomes" id="UP000009022"/>
    </source>
</evidence>
<dbReference type="EMBL" id="DS985245">
    <property type="protein sequence ID" value="EDV24492.1"/>
    <property type="molecule type" value="Genomic_DNA"/>
</dbReference>
<feature type="signal peptide" evidence="2">
    <location>
        <begin position="1"/>
        <end position="19"/>
    </location>
</feature>
<evidence type="ECO:0000313" key="3">
    <source>
        <dbReference type="EMBL" id="EDV24492.1"/>
    </source>
</evidence>
<evidence type="ECO:0000256" key="1">
    <source>
        <dbReference type="SAM" id="MobiDB-lite"/>
    </source>
</evidence>
<feature type="chain" id="PRO_5002797066" evidence="2">
    <location>
        <begin position="20"/>
        <end position="291"/>
    </location>
</feature>
<dbReference type="KEGG" id="tad:TRIADDRAFT_56334"/>
<name>B3RXU5_TRIAD</name>
<dbReference type="InParanoid" id="B3RXU5"/>
<feature type="region of interest" description="Disordered" evidence="1">
    <location>
        <begin position="225"/>
        <end position="250"/>
    </location>
</feature>
<dbReference type="RefSeq" id="XP_002112382.1">
    <property type="nucleotide sequence ID" value="XM_002112346.1"/>
</dbReference>
<feature type="compositionally biased region" description="Acidic residues" evidence="1">
    <location>
        <begin position="229"/>
        <end position="241"/>
    </location>
</feature>
<gene>
    <name evidence="3" type="ORF">TRIADDRAFT_56334</name>
</gene>
<dbReference type="CTD" id="6754020"/>
<evidence type="ECO:0000256" key="2">
    <source>
        <dbReference type="SAM" id="SignalP"/>
    </source>
</evidence>
<dbReference type="AlphaFoldDB" id="B3RXU5"/>
<reference evidence="3 4" key="1">
    <citation type="journal article" date="2008" name="Nature">
        <title>The Trichoplax genome and the nature of placozoans.</title>
        <authorList>
            <person name="Srivastava M."/>
            <person name="Begovic E."/>
            <person name="Chapman J."/>
            <person name="Putnam N.H."/>
            <person name="Hellsten U."/>
            <person name="Kawashima T."/>
            <person name="Kuo A."/>
            <person name="Mitros T."/>
            <person name="Salamov A."/>
            <person name="Carpenter M.L."/>
            <person name="Signorovitch A.Y."/>
            <person name="Moreno M.A."/>
            <person name="Kamm K."/>
            <person name="Grimwood J."/>
            <person name="Schmutz J."/>
            <person name="Shapiro H."/>
            <person name="Grigoriev I.V."/>
            <person name="Buss L.W."/>
            <person name="Schierwater B."/>
            <person name="Dellaporta S.L."/>
            <person name="Rokhsar D.S."/>
        </authorList>
    </citation>
    <scope>NUCLEOTIDE SEQUENCE [LARGE SCALE GENOMIC DNA]</scope>
    <source>
        <strain evidence="3 4">Grell-BS-1999</strain>
    </source>
</reference>
<dbReference type="GeneID" id="6754020"/>
<protein>
    <submittedName>
        <fullName evidence="3">Uncharacterized protein</fullName>
    </submittedName>
</protein>
<dbReference type="HOGENOM" id="CLU_957553_0_0_1"/>
<keyword evidence="2" id="KW-0732">Signal</keyword>